<dbReference type="EMBL" id="SLVJ01000001">
    <property type="protein sequence ID" value="TCM70806.1"/>
    <property type="molecule type" value="Genomic_DNA"/>
</dbReference>
<keyword evidence="2" id="KW-1185">Reference proteome</keyword>
<gene>
    <name evidence="1" type="ORF">EC844_10179</name>
</gene>
<sequence>MPFMSLIRKIFKKPLSQYHPLLYFAATRTRRAMRLWQWKTDGKNYATALSSTPLAHRVKKHQSLLIRKLGDSDPRLQHNKITNLQIASQQISGIIIHPQQTFSFCQLVGLPTTKKGYLEGMELSFGEARSGIGGGICQIANLIHWLVLHSPLEVVQRSQHSFDPFPDQGRVLPFGSGAAIFYNYIDYQFYNPTEHPFQLNIWFTEKCIEGELRCSIDLGYVYHVFEQAHQFLKIGSDYYRKNEIWRHQKEKYKSGEIINTECMTRNFAKVLYTPSHVDVHFADMQGYQQSLLEQAQ</sequence>
<dbReference type="InterPro" id="IPR007391">
    <property type="entry name" value="Vancomycin_resist_VanW"/>
</dbReference>
<dbReference type="Pfam" id="PF04294">
    <property type="entry name" value="VanW"/>
    <property type="match status" value="1"/>
</dbReference>
<dbReference type="PANTHER" id="PTHR35788">
    <property type="entry name" value="EXPORTED PROTEIN-RELATED"/>
    <property type="match status" value="1"/>
</dbReference>
<comment type="caution">
    <text evidence="1">The sequence shown here is derived from an EMBL/GenBank/DDBJ whole genome shotgun (WGS) entry which is preliminary data.</text>
</comment>
<dbReference type="Proteomes" id="UP000294963">
    <property type="component" value="Unassembled WGS sequence"/>
</dbReference>
<accession>A0A4R1Y2K6</accession>
<evidence type="ECO:0000313" key="2">
    <source>
        <dbReference type="Proteomes" id="UP000294963"/>
    </source>
</evidence>
<name>A0A4R1Y2K6_ACICA</name>
<dbReference type="PANTHER" id="PTHR35788:SF1">
    <property type="entry name" value="EXPORTED PROTEIN"/>
    <property type="match status" value="1"/>
</dbReference>
<dbReference type="AlphaFoldDB" id="A0A4R1Y2K6"/>
<dbReference type="InterPro" id="IPR052913">
    <property type="entry name" value="Glycopeptide_resist_protein"/>
</dbReference>
<protein>
    <submittedName>
        <fullName evidence="1">Vancomycin resistance protein VanW</fullName>
    </submittedName>
</protein>
<evidence type="ECO:0000313" key="1">
    <source>
        <dbReference type="EMBL" id="TCM70806.1"/>
    </source>
</evidence>
<proteinExistence type="predicted"/>
<reference evidence="1 2" key="1">
    <citation type="submission" date="2019-03" db="EMBL/GenBank/DDBJ databases">
        <title>Genomic analyses of the natural microbiome of Caenorhabditis elegans.</title>
        <authorList>
            <person name="Samuel B."/>
        </authorList>
    </citation>
    <scope>NUCLEOTIDE SEQUENCE [LARGE SCALE GENOMIC DNA]</scope>
    <source>
        <strain evidence="1 2">JUb89</strain>
    </source>
</reference>
<organism evidence="1 2">
    <name type="scientific">Acinetobacter calcoaceticus</name>
    <dbReference type="NCBI Taxonomy" id="471"/>
    <lineage>
        <taxon>Bacteria</taxon>
        <taxon>Pseudomonadati</taxon>
        <taxon>Pseudomonadota</taxon>
        <taxon>Gammaproteobacteria</taxon>
        <taxon>Moraxellales</taxon>
        <taxon>Moraxellaceae</taxon>
        <taxon>Acinetobacter</taxon>
        <taxon>Acinetobacter calcoaceticus/baumannii complex</taxon>
    </lineage>
</organism>